<reference evidence="1 2" key="1">
    <citation type="journal article" date="2018" name="IMA Fungus">
        <title>IMA Genome-F 9: Draft genome sequence of Annulohypoxylon stygium, Aspergillus mulundensis, Berkeleyomyces basicola (syn. Thielaviopsis basicola), Ceratocystis smalleyi, two Cercospora beticola strains, Coleophoma cylindrospora, Fusarium fracticaudum, Phialophora cf. hyalina, and Morchella septimelata.</title>
        <authorList>
            <person name="Wingfield B.D."/>
            <person name="Bills G.F."/>
            <person name="Dong Y."/>
            <person name="Huang W."/>
            <person name="Nel W.J."/>
            <person name="Swalarsk-Parry B.S."/>
            <person name="Vaghefi N."/>
            <person name="Wilken P.M."/>
            <person name="An Z."/>
            <person name="de Beer Z.W."/>
            <person name="De Vos L."/>
            <person name="Chen L."/>
            <person name="Duong T.A."/>
            <person name="Gao Y."/>
            <person name="Hammerbacher A."/>
            <person name="Kikkert J.R."/>
            <person name="Li Y."/>
            <person name="Li H."/>
            <person name="Li K."/>
            <person name="Li Q."/>
            <person name="Liu X."/>
            <person name="Ma X."/>
            <person name="Naidoo K."/>
            <person name="Pethybridge S.J."/>
            <person name="Sun J."/>
            <person name="Steenkamp E.T."/>
            <person name="van der Nest M.A."/>
            <person name="van Wyk S."/>
            <person name="Wingfield M.J."/>
            <person name="Xiong C."/>
            <person name="Yue Q."/>
            <person name="Zhang X."/>
        </authorList>
    </citation>
    <scope>NUCLEOTIDE SEQUENCE [LARGE SCALE GENOMIC DNA]</scope>
    <source>
        <strain evidence="1 2">BP 5553</strain>
    </source>
</reference>
<name>A0A370TMJ1_9HELO</name>
<sequence>MTANQCRRPNLEPPKIYETFSLCSLRADAQLGDNRLLDAIERCCTTPIKGFQCWNYCEVEQSMFPTWLGCVQETLNSTWGTACQSADQSPILTETAPYPTSFTNPPPPLTMKTSDNAATNTSATSSSITGAKNATTSTFVISASPTDVKNSGSTKTLELSMGGIMCAFLVLSALAL</sequence>
<dbReference type="EMBL" id="NPIC01000004">
    <property type="protein sequence ID" value="RDL36746.1"/>
    <property type="molecule type" value="Genomic_DNA"/>
</dbReference>
<proteinExistence type="predicted"/>
<gene>
    <name evidence="1" type="ORF">BP5553_06098</name>
</gene>
<dbReference type="Proteomes" id="UP000254866">
    <property type="component" value="Unassembled WGS sequence"/>
</dbReference>
<dbReference type="OrthoDB" id="3549244at2759"/>
<evidence type="ECO:0000313" key="2">
    <source>
        <dbReference type="Proteomes" id="UP000254866"/>
    </source>
</evidence>
<accession>A0A370TMJ1</accession>
<organism evidence="1 2">
    <name type="scientific">Venustampulla echinocandica</name>
    <dbReference type="NCBI Taxonomy" id="2656787"/>
    <lineage>
        <taxon>Eukaryota</taxon>
        <taxon>Fungi</taxon>
        <taxon>Dikarya</taxon>
        <taxon>Ascomycota</taxon>
        <taxon>Pezizomycotina</taxon>
        <taxon>Leotiomycetes</taxon>
        <taxon>Helotiales</taxon>
        <taxon>Pleuroascaceae</taxon>
        <taxon>Venustampulla</taxon>
    </lineage>
</organism>
<protein>
    <submittedName>
        <fullName evidence="1">Uncharacterized protein</fullName>
    </submittedName>
</protein>
<dbReference type="RefSeq" id="XP_031869402.1">
    <property type="nucleotide sequence ID" value="XM_032014721.1"/>
</dbReference>
<evidence type="ECO:0000313" key="1">
    <source>
        <dbReference type="EMBL" id="RDL36746.1"/>
    </source>
</evidence>
<dbReference type="GeneID" id="43598947"/>
<dbReference type="AlphaFoldDB" id="A0A370TMJ1"/>
<comment type="caution">
    <text evidence="1">The sequence shown here is derived from an EMBL/GenBank/DDBJ whole genome shotgun (WGS) entry which is preliminary data.</text>
</comment>
<keyword evidence="2" id="KW-1185">Reference proteome</keyword>